<proteinExistence type="predicted"/>
<evidence type="ECO:0000313" key="2">
    <source>
        <dbReference type="Proteomes" id="UP000694408"/>
    </source>
</evidence>
<dbReference type="Ensembl" id="ENSJHYT00000029600.1">
    <property type="protein sequence ID" value="ENSJHYP00000024565.1"/>
    <property type="gene ID" value="ENSJHYG00000018436.1"/>
</dbReference>
<evidence type="ECO:0000313" key="1">
    <source>
        <dbReference type="Ensembl" id="ENSJHYP00000024565.1"/>
    </source>
</evidence>
<name>A0A8C5JTZ8_JUNHY</name>
<accession>A0A8C5JTZ8</accession>
<sequence length="69" mass="7688">SHLCIFINSMARSGGIPAALKVKPNAEFPLLKDISPKTPMGFLVIYEWKERRDLARPDETSSVAHCFVS</sequence>
<protein>
    <submittedName>
        <fullName evidence="1">Uncharacterized protein</fullName>
    </submittedName>
</protein>
<dbReference type="Proteomes" id="UP000694408">
    <property type="component" value="Unplaced"/>
</dbReference>
<organism evidence="1 2">
    <name type="scientific">Junco hyemalis</name>
    <name type="common">Dark-eyed junco</name>
    <dbReference type="NCBI Taxonomy" id="40217"/>
    <lineage>
        <taxon>Eukaryota</taxon>
        <taxon>Metazoa</taxon>
        <taxon>Chordata</taxon>
        <taxon>Craniata</taxon>
        <taxon>Vertebrata</taxon>
        <taxon>Euteleostomi</taxon>
        <taxon>Archelosauria</taxon>
        <taxon>Archosauria</taxon>
        <taxon>Dinosauria</taxon>
        <taxon>Saurischia</taxon>
        <taxon>Theropoda</taxon>
        <taxon>Coelurosauria</taxon>
        <taxon>Aves</taxon>
        <taxon>Neognathae</taxon>
        <taxon>Neoaves</taxon>
        <taxon>Telluraves</taxon>
        <taxon>Australaves</taxon>
        <taxon>Passeriformes</taxon>
        <taxon>Passerellidae</taxon>
        <taxon>Junco</taxon>
    </lineage>
</organism>
<reference evidence="1" key="2">
    <citation type="submission" date="2025-09" db="UniProtKB">
        <authorList>
            <consortium name="Ensembl"/>
        </authorList>
    </citation>
    <scope>IDENTIFICATION</scope>
</reference>
<dbReference type="AlphaFoldDB" id="A0A8C5JTZ8"/>
<reference evidence="1" key="1">
    <citation type="submission" date="2025-08" db="UniProtKB">
        <authorList>
            <consortium name="Ensembl"/>
        </authorList>
    </citation>
    <scope>IDENTIFICATION</scope>
</reference>
<keyword evidence="2" id="KW-1185">Reference proteome</keyword>